<accession>A0A812LKC1</accession>
<gene>
    <name evidence="1" type="ORF">SNAT2548_LOCUS11210</name>
</gene>
<evidence type="ECO:0000313" key="1">
    <source>
        <dbReference type="EMBL" id="CAE7242858.1"/>
    </source>
</evidence>
<proteinExistence type="predicted"/>
<name>A0A812LKC1_9DINO</name>
<dbReference type="Proteomes" id="UP000604046">
    <property type="component" value="Unassembled WGS sequence"/>
</dbReference>
<comment type="caution">
    <text evidence="1">The sequence shown here is derived from an EMBL/GenBank/DDBJ whole genome shotgun (WGS) entry which is preliminary data.</text>
</comment>
<dbReference type="AlphaFoldDB" id="A0A812LKC1"/>
<dbReference type="EMBL" id="CAJNDS010000990">
    <property type="protein sequence ID" value="CAE7242858.1"/>
    <property type="molecule type" value="Genomic_DNA"/>
</dbReference>
<keyword evidence="2" id="KW-1185">Reference proteome</keyword>
<sequence length="119" mass="12737">MEDSLDVTVATICPADCPDGEGEATVDLVVQDEMAKANGSKAIAQGEVAKMNKMLTCLRKRMKAAQDMGSLAETRELLAVIRGETAAKITPIKDNQTAAAVDMSARDAAHHLVQKESHW</sequence>
<dbReference type="OrthoDB" id="421724at2759"/>
<protein>
    <submittedName>
        <fullName evidence="1">Uncharacterized protein</fullName>
    </submittedName>
</protein>
<organism evidence="1 2">
    <name type="scientific">Symbiodinium natans</name>
    <dbReference type="NCBI Taxonomy" id="878477"/>
    <lineage>
        <taxon>Eukaryota</taxon>
        <taxon>Sar</taxon>
        <taxon>Alveolata</taxon>
        <taxon>Dinophyceae</taxon>
        <taxon>Suessiales</taxon>
        <taxon>Symbiodiniaceae</taxon>
        <taxon>Symbiodinium</taxon>
    </lineage>
</organism>
<reference evidence="1" key="1">
    <citation type="submission" date="2021-02" db="EMBL/GenBank/DDBJ databases">
        <authorList>
            <person name="Dougan E. K."/>
            <person name="Rhodes N."/>
            <person name="Thang M."/>
            <person name="Chan C."/>
        </authorList>
    </citation>
    <scope>NUCLEOTIDE SEQUENCE</scope>
</reference>
<evidence type="ECO:0000313" key="2">
    <source>
        <dbReference type="Proteomes" id="UP000604046"/>
    </source>
</evidence>